<name>A0A0A9YT63_LYGHE</name>
<proteinExistence type="inferred from homology"/>
<dbReference type="PANTHER" id="PTHR41146:SF1">
    <property type="entry name" value="DIURETIC HORMONE CLASS 2"/>
    <property type="match status" value="1"/>
</dbReference>
<keyword evidence="4" id="KW-0812">Transmembrane</keyword>
<evidence type="ECO:0000256" key="2">
    <source>
        <dbReference type="ARBA" id="ARBA00007773"/>
    </source>
</evidence>
<reference evidence="6" key="2">
    <citation type="submission" date="2014-07" db="EMBL/GenBank/DDBJ databases">
        <authorList>
            <person name="Hull J."/>
        </authorList>
    </citation>
    <scope>NUCLEOTIDE SEQUENCE</scope>
</reference>
<evidence type="ECO:0000256" key="3">
    <source>
        <dbReference type="ARBA" id="ARBA00022525"/>
    </source>
</evidence>
<gene>
    <name evidence="6" type="primary">Dh31_0</name>
    <name evidence="7" type="synonym">Dh31</name>
    <name evidence="5" type="synonym">Dh31_1</name>
    <name evidence="6" type="ORF">CM83_58241</name>
    <name evidence="5" type="ORF">CM83_58244</name>
    <name evidence="7" type="ORF">g.85391</name>
</gene>
<evidence type="ECO:0000313" key="6">
    <source>
        <dbReference type="EMBL" id="JAG36207.1"/>
    </source>
</evidence>
<dbReference type="AlphaFoldDB" id="A0A0A9YT63"/>
<organism evidence="6">
    <name type="scientific">Lygus hesperus</name>
    <name type="common">Western plant bug</name>
    <dbReference type="NCBI Taxonomy" id="30085"/>
    <lineage>
        <taxon>Eukaryota</taxon>
        <taxon>Metazoa</taxon>
        <taxon>Ecdysozoa</taxon>
        <taxon>Arthropoda</taxon>
        <taxon>Hexapoda</taxon>
        <taxon>Insecta</taxon>
        <taxon>Pterygota</taxon>
        <taxon>Neoptera</taxon>
        <taxon>Paraneoptera</taxon>
        <taxon>Hemiptera</taxon>
        <taxon>Heteroptera</taxon>
        <taxon>Panheteroptera</taxon>
        <taxon>Cimicomorpha</taxon>
        <taxon>Miridae</taxon>
        <taxon>Mirini</taxon>
        <taxon>Lygus</taxon>
    </lineage>
</organism>
<reference evidence="7" key="3">
    <citation type="journal article" date="2016" name="Gigascience">
        <title>De novo construction of an expanded transcriptome assembly for the western tarnished plant bug, Lygus hesperus.</title>
        <authorList>
            <person name="Tassone E.E."/>
            <person name="Geib S.M."/>
            <person name="Hall B."/>
            <person name="Fabrick J.A."/>
            <person name="Brent C.S."/>
            <person name="Hull J.J."/>
        </authorList>
    </citation>
    <scope>NUCLEOTIDE SEQUENCE</scope>
</reference>
<evidence type="ECO:0000313" key="5">
    <source>
        <dbReference type="EMBL" id="JAG36203.1"/>
    </source>
</evidence>
<accession>A0A0A9YT63</accession>
<feature type="non-terminal residue" evidence="6">
    <location>
        <position position="1"/>
    </location>
</feature>
<dbReference type="InterPro" id="IPR034439">
    <property type="entry name" value="DH2-like"/>
</dbReference>
<dbReference type="GO" id="GO:0001664">
    <property type="term" value="F:G protein-coupled receptor binding"/>
    <property type="evidence" value="ECO:0007669"/>
    <property type="project" value="TreeGrafter"/>
</dbReference>
<reference evidence="6" key="1">
    <citation type="journal article" date="2014" name="PLoS ONE">
        <title>Transcriptome-Based Identification of ABC Transporters in the Western Tarnished Plant Bug Lygus hesperus.</title>
        <authorList>
            <person name="Hull J.J."/>
            <person name="Chaney K."/>
            <person name="Geib S.M."/>
            <person name="Fabrick J.A."/>
            <person name="Brent C.S."/>
            <person name="Walsh D."/>
            <person name="Lavine L.C."/>
        </authorList>
    </citation>
    <scope>NUCLEOTIDE SEQUENCE</scope>
</reference>
<keyword evidence="4" id="KW-0472">Membrane</keyword>
<dbReference type="GO" id="GO:0007589">
    <property type="term" value="P:body fluid secretion"/>
    <property type="evidence" value="ECO:0007669"/>
    <property type="project" value="InterPro"/>
</dbReference>
<evidence type="ECO:0000256" key="1">
    <source>
        <dbReference type="ARBA" id="ARBA00004613"/>
    </source>
</evidence>
<dbReference type="GO" id="GO:0008613">
    <property type="term" value="F:diuretic hormone activity"/>
    <property type="evidence" value="ECO:0007669"/>
    <property type="project" value="InterPro"/>
</dbReference>
<comment type="subcellular location">
    <subcellularLocation>
        <location evidence="1">Secreted</location>
    </subcellularLocation>
</comment>
<dbReference type="EMBL" id="GBHO01007397">
    <property type="protein sequence ID" value="JAG36207.1"/>
    <property type="molecule type" value="Transcribed_RNA"/>
</dbReference>
<comment type="similarity">
    <text evidence="2">Belongs to the diuretic hormone class 2 family.</text>
</comment>
<feature type="transmembrane region" description="Helical" evidence="4">
    <location>
        <begin position="15"/>
        <end position="37"/>
    </location>
</feature>
<keyword evidence="3" id="KW-0964">Secreted</keyword>
<sequence>RDPRRTAPSNKTDRMVHNAVLVTVSLVMGTLLLLSAAQESPYPRHRSYLGELDSDPDAEVMLEILAKLGQTIMRANDLEKYSLTSKRGLDLGLSRGFSGSQAAKHLMGLAAANYAGGPGRRRRHV</sequence>
<dbReference type="EMBL" id="GDHC01004550">
    <property type="protein sequence ID" value="JAQ14079.1"/>
    <property type="molecule type" value="Transcribed_RNA"/>
</dbReference>
<evidence type="ECO:0000313" key="7">
    <source>
        <dbReference type="EMBL" id="JAQ14079.1"/>
    </source>
</evidence>
<dbReference type="EMBL" id="GBHO01007401">
    <property type="protein sequence ID" value="JAG36203.1"/>
    <property type="molecule type" value="Transcribed_RNA"/>
</dbReference>
<keyword evidence="4" id="KW-1133">Transmembrane helix</keyword>
<evidence type="ECO:0000256" key="4">
    <source>
        <dbReference type="SAM" id="Phobius"/>
    </source>
</evidence>
<dbReference type="PANTHER" id="PTHR41146">
    <property type="entry name" value="DIURETIC HORMONE CLASS 2"/>
    <property type="match status" value="1"/>
</dbReference>
<dbReference type="GO" id="GO:0005615">
    <property type="term" value="C:extracellular space"/>
    <property type="evidence" value="ECO:0007669"/>
    <property type="project" value="TreeGrafter"/>
</dbReference>
<protein>
    <submittedName>
        <fullName evidence="6">Diuretic hormone class 2</fullName>
    </submittedName>
</protein>